<evidence type="ECO:0000313" key="2">
    <source>
        <dbReference type="EMBL" id="EAP87238.1"/>
    </source>
</evidence>
<dbReference type="KEGG" id="cat:CA2559_00745"/>
<dbReference type="PANTHER" id="PTHR13847">
    <property type="entry name" value="SARCOSINE DEHYDROGENASE-RELATED"/>
    <property type="match status" value="1"/>
</dbReference>
<dbReference type="AlphaFoldDB" id="A3U4S1"/>
<dbReference type="SUPFAM" id="SSF51971">
    <property type="entry name" value="Nucleotide-binding domain"/>
    <property type="match status" value="1"/>
</dbReference>
<dbReference type="Pfam" id="PF01266">
    <property type="entry name" value="DAO"/>
    <property type="match status" value="1"/>
</dbReference>
<sequence>MQETDYIIVGFGLSGLAVTRQLQSHNKKVVVIDKPSQNASKVAGGMYNPVILKRFTLAWNANEQLPYALQFYKSIEDELKIKIINPLPVYRRFSSIEEQNNWFEASDKPLLNEYLNSDLKTTLNKNVNGNYGFGEVKQTGTINTEKLINAFKSKLSSNTNFIEENFNYDLLQVNKDSIIYNNLIARGIIFCEGIGVKNNPYFNTLDIRGNKGEYLIIKAPQLNLEAAVKSGIFIIPLGDNTYKVGASYDRLDTTTNPTETKKIELKKQLDAILTTEYQIIDQVAGIRPTTKDRRPYIGSLKEHENVYLCNGLGSRGVITSPTISKHLVDHILKDLPIPSDISLERHY</sequence>
<organism evidence="2 3">
    <name type="scientific">Croceibacter atlanticus (strain ATCC BAA-628 / JCM 21780 / CIP 108009 / IAM 15332 / KCTC 12090 / HTCC2559)</name>
    <dbReference type="NCBI Taxonomy" id="216432"/>
    <lineage>
        <taxon>Bacteria</taxon>
        <taxon>Pseudomonadati</taxon>
        <taxon>Bacteroidota</taxon>
        <taxon>Flavobacteriia</taxon>
        <taxon>Flavobacteriales</taxon>
        <taxon>Flavobacteriaceae</taxon>
        <taxon>Croceibacter</taxon>
    </lineage>
</organism>
<dbReference type="InterPro" id="IPR006076">
    <property type="entry name" value="FAD-dep_OxRdtase"/>
</dbReference>
<dbReference type="GO" id="GO:0005737">
    <property type="term" value="C:cytoplasm"/>
    <property type="evidence" value="ECO:0007669"/>
    <property type="project" value="TreeGrafter"/>
</dbReference>
<evidence type="ECO:0000259" key="1">
    <source>
        <dbReference type="Pfam" id="PF01266"/>
    </source>
</evidence>
<dbReference type="GeneID" id="89451949"/>
<dbReference type="STRING" id="216432.CA2559_00745"/>
<dbReference type="HOGENOM" id="CLU_066614_0_0_10"/>
<protein>
    <recommendedName>
        <fullName evidence="1">FAD dependent oxidoreductase domain-containing protein</fullName>
    </recommendedName>
</protein>
<dbReference type="InterPro" id="IPR036188">
    <property type="entry name" value="FAD/NAD-bd_sf"/>
</dbReference>
<dbReference type="RefSeq" id="WP_013185919.1">
    <property type="nucleotide sequence ID" value="NC_014230.1"/>
</dbReference>
<dbReference type="OrthoDB" id="214253at2"/>
<gene>
    <name evidence="2" type="ordered locus">CA2559_00745</name>
</gene>
<feature type="domain" description="FAD dependent oxidoreductase" evidence="1">
    <location>
        <begin position="5"/>
        <end position="329"/>
    </location>
</feature>
<dbReference type="Proteomes" id="UP000002297">
    <property type="component" value="Chromosome"/>
</dbReference>
<reference evidence="2 3" key="1">
    <citation type="journal article" date="2010" name="J. Bacteriol.">
        <title>The complete genome sequence of Croceibacter atlanticus HTCC2559T.</title>
        <authorList>
            <person name="Oh H.M."/>
            <person name="Kang I."/>
            <person name="Ferriera S."/>
            <person name="Giovannoni S.J."/>
            <person name="Cho J.C."/>
        </authorList>
    </citation>
    <scope>NUCLEOTIDE SEQUENCE [LARGE SCALE GENOMIC DNA]</scope>
    <source>
        <strain evidence="3">ATCC BAA-628 / HTCC2559 / KCTC 12090</strain>
    </source>
</reference>
<dbReference type="eggNOG" id="COG0665">
    <property type="taxonomic scope" value="Bacteria"/>
</dbReference>
<dbReference type="Gene3D" id="3.30.9.10">
    <property type="entry name" value="D-Amino Acid Oxidase, subunit A, domain 2"/>
    <property type="match status" value="1"/>
</dbReference>
<name>A3U4S1_CROAH</name>
<evidence type="ECO:0000313" key="3">
    <source>
        <dbReference type="Proteomes" id="UP000002297"/>
    </source>
</evidence>
<proteinExistence type="predicted"/>
<dbReference type="SUPFAM" id="SSF54373">
    <property type="entry name" value="FAD-linked reductases, C-terminal domain"/>
    <property type="match status" value="1"/>
</dbReference>
<accession>A3U4S1</accession>
<dbReference type="EMBL" id="CP002046">
    <property type="protein sequence ID" value="EAP87238.1"/>
    <property type="molecule type" value="Genomic_DNA"/>
</dbReference>
<keyword evidence="3" id="KW-1185">Reference proteome</keyword>
<dbReference type="Gene3D" id="3.50.50.60">
    <property type="entry name" value="FAD/NAD(P)-binding domain"/>
    <property type="match status" value="1"/>
</dbReference>